<evidence type="ECO:0000313" key="5">
    <source>
        <dbReference type="WBParaSite" id="DME_0000495401-mRNA-1"/>
    </source>
</evidence>
<evidence type="ECO:0000313" key="2">
    <source>
        <dbReference type="EMBL" id="VDN58780.1"/>
    </source>
</evidence>
<evidence type="ECO:0000259" key="1">
    <source>
        <dbReference type="Pfam" id="PF22897"/>
    </source>
</evidence>
<protein>
    <submittedName>
        <fullName evidence="5">EB domain-containing protein</fullName>
    </submittedName>
</protein>
<dbReference type="InterPro" id="IPR054450">
    <property type="entry name" value="TIL-like_dom"/>
</dbReference>
<evidence type="ECO:0000313" key="4">
    <source>
        <dbReference type="Proteomes" id="UP000274756"/>
    </source>
</evidence>
<gene>
    <name evidence="2" type="ORF">DME_LOCUS8753</name>
</gene>
<dbReference type="WBParaSite" id="DME_0000495401-mRNA-1">
    <property type="protein sequence ID" value="DME_0000495401-mRNA-1"/>
    <property type="gene ID" value="DME_0000495401"/>
</dbReference>
<dbReference type="AlphaFoldDB" id="A0A0N4UCG0"/>
<name>A0A0N4UCG0_DRAME</name>
<feature type="domain" description="TIL-like" evidence="1">
    <location>
        <begin position="120"/>
        <end position="164"/>
    </location>
</feature>
<proteinExistence type="predicted"/>
<dbReference type="Pfam" id="PF22897">
    <property type="entry name" value="TIL_2"/>
    <property type="match status" value="4"/>
</dbReference>
<feature type="domain" description="TIL-like" evidence="1">
    <location>
        <begin position="269"/>
        <end position="314"/>
    </location>
</feature>
<dbReference type="Proteomes" id="UP000274756">
    <property type="component" value="Unassembled WGS sequence"/>
</dbReference>
<organism evidence="3 5">
    <name type="scientific">Dracunculus medinensis</name>
    <name type="common">Guinea worm</name>
    <dbReference type="NCBI Taxonomy" id="318479"/>
    <lineage>
        <taxon>Eukaryota</taxon>
        <taxon>Metazoa</taxon>
        <taxon>Ecdysozoa</taxon>
        <taxon>Nematoda</taxon>
        <taxon>Chromadorea</taxon>
        <taxon>Rhabditida</taxon>
        <taxon>Spirurina</taxon>
        <taxon>Dracunculoidea</taxon>
        <taxon>Dracunculidae</taxon>
        <taxon>Dracunculus</taxon>
    </lineage>
</organism>
<keyword evidence="4" id="KW-1185">Reference proteome</keyword>
<accession>A0A0N4UCG0</accession>
<reference evidence="5" key="1">
    <citation type="submission" date="2017-02" db="UniProtKB">
        <authorList>
            <consortium name="WormBaseParasite"/>
        </authorList>
    </citation>
    <scope>IDENTIFICATION</scope>
</reference>
<sequence length="404" mass="45606">MIFRTIQREATSHSFMPAKCLQRCSCVDIRHSEVKGQCIQILSDKYIGNENATLQVDGSCIHKCVCEENFMENDTECIQCVLNKDSGNHYSTSKAIEMSCLRAGTCNLNEIFHEISCIQLRRSCGPNMELIIIDKRLSSTSKRWKCVMQCQCVHGYIESNGRCTKITKNLKEKIICLRGECALNEIVQDISCSLNGLFCGRNMKFAAISRTPHFHHYICIVQCKCAEGYEEQNGECIRQDGRTSRIKNICSESGCEAGRIIHDEGCHLTGEKCGNNMIFMVVNGGVHRRYSIYCTQRCSCINSDFIERNSSCMRKSITADLSVTTSHYAITDGMHDFKGHTKKGYNLGEEISDLGCRLRNLECGINKKFITVEEFSAEHDPNIKGCIERCSCILPRPDGCMQNF</sequence>
<evidence type="ECO:0000313" key="3">
    <source>
        <dbReference type="Proteomes" id="UP000038040"/>
    </source>
</evidence>
<dbReference type="OrthoDB" id="409374at2759"/>
<feature type="domain" description="TIL-like" evidence="1">
    <location>
        <begin position="57"/>
        <end position="79"/>
    </location>
</feature>
<reference evidence="2 4" key="2">
    <citation type="submission" date="2018-11" db="EMBL/GenBank/DDBJ databases">
        <authorList>
            <consortium name="Pathogen Informatics"/>
        </authorList>
    </citation>
    <scope>NUCLEOTIDE SEQUENCE [LARGE SCALE GENOMIC DNA]</scope>
</reference>
<feature type="domain" description="TIL-like" evidence="1">
    <location>
        <begin position="199"/>
        <end position="239"/>
    </location>
</feature>
<dbReference type="Proteomes" id="UP000038040">
    <property type="component" value="Unplaced"/>
</dbReference>
<dbReference type="EMBL" id="UYYG01001172">
    <property type="protein sequence ID" value="VDN58780.1"/>
    <property type="molecule type" value="Genomic_DNA"/>
</dbReference>